<reference evidence="6" key="2">
    <citation type="submission" date="2023-05" db="EMBL/GenBank/DDBJ databases">
        <authorList>
            <person name="Fouks B."/>
        </authorList>
    </citation>
    <scope>NUCLEOTIDE SEQUENCE</scope>
    <source>
        <strain evidence="6">Stay&amp;Tobe</strain>
        <tissue evidence="6">Testes</tissue>
    </source>
</reference>
<feature type="transmembrane region" description="Helical" evidence="4">
    <location>
        <begin position="246"/>
        <end position="265"/>
    </location>
</feature>
<dbReference type="InterPro" id="IPR036400">
    <property type="entry name" value="Cyt_B5-like_heme/steroid_sf"/>
</dbReference>
<dbReference type="InterPro" id="IPR053100">
    <property type="entry name" value="Cytochrome_b5-related"/>
</dbReference>
<dbReference type="InterPro" id="IPR018506">
    <property type="entry name" value="Cyt_B5_heme-BS"/>
</dbReference>
<dbReference type="Pfam" id="PF00173">
    <property type="entry name" value="Cyt-b5"/>
    <property type="match status" value="1"/>
</dbReference>
<dbReference type="GO" id="GO:0046872">
    <property type="term" value="F:metal ion binding"/>
    <property type="evidence" value="ECO:0007669"/>
    <property type="project" value="UniProtKB-UniRule"/>
</dbReference>
<evidence type="ECO:0000313" key="7">
    <source>
        <dbReference type="Proteomes" id="UP001233999"/>
    </source>
</evidence>
<dbReference type="AlphaFoldDB" id="A0AAD8EFL8"/>
<dbReference type="GO" id="GO:0020037">
    <property type="term" value="F:heme binding"/>
    <property type="evidence" value="ECO:0007669"/>
    <property type="project" value="UniProtKB-UniRule"/>
</dbReference>
<dbReference type="PROSITE" id="PS50255">
    <property type="entry name" value="CYTOCHROME_B5_2"/>
    <property type="match status" value="1"/>
</dbReference>
<evidence type="ECO:0000256" key="4">
    <source>
        <dbReference type="RuleBase" id="RU362121"/>
    </source>
</evidence>
<dbReference type="SMART" id="SM01117">
    <property type="entry name" value="Cyt-b5"/>
    <property type="match status" value="1"/>
</dbReference>
<feature type="transmembrane region" description="Helical" evidence="4">
    <location>
        <begin position="277"/>
        <end position="297"/>
    </location>
</feature>
<sequence length="435" mass="50359">MAPRGNENTSLAALWKSPTYRESNVRTAALWLKGKRTDDNIGSLWRVHDSLYDFTSFIHKHPGGSDWLNFTKGTDITEAFESHHIKESVQNYLKQYYVKPASGPRFSPYTFHEDGFYKTLKRKALPIAANIPTGPALRSKIWIDLVMLVDLSFAVLAAATSSYLLGFVAGFIMTFLVMGAHNFLHLRDNFRMYYLDISFMSSRDWRVTHALSHHMYPNTLLDIELCINEKIFQWLPLKQKSWALRYGSWFYSPVLFAGLFFLSFLGRRDINQRKKALRADVVIPLLPLFLMYLLSGANFIDTFHMWLWIVCVSSFIFGFLAFNGAHHHPDIFHAGDTPREDRDFGLGQIDAVRDHVEWAHNLFIVLLTFGEHSLHHMFPTIDHTNLHHFYPVFLETCKEFGVKYKPLRLGELLKGSYQQLANVRPNPLPPEKTQR</sequence>
<dbReference type="PROSITE" id="PS00191">
    <property type="entry name" value="CYTOCHROME_B5_1"/>
    <property type="match status" value="1"/>
</dbReference>
<dbReference type="SUPFAM" id="SSF55856">
    <property type="entry name" value="Cytochrome b5-like heme/steroid binding domain"/>
    <property type="match status" value="1"/>
</dbReference>
<evidence type="ECO:0000256" key="2">
    <source>
        <dbReference type="ARBA" id="ARBA00022723"/>
    </source>
</evidence>
<dbReference type="Pfam" id="PF00487">
    <property type="entry name" value="FA_desaturase"/>
    <property type="match status" value="1"/>
</dbReference>
<feature type="transmembrane region" description="Helical" evidence="4">
    <location>
        <begin position="164"/>
        <end position="184"/>
    </location>
</feature>
<dbReference type="Proteomes" id="UP001233999">
    <property type="component" value="Unassembled WGS sequence"/>
</dbReference>
<comment type="caution">
    <text evidence="6">The sequence shown here is derived from an EMBL/GenBank/DDBJ whole genome shotgun (WGS) entry which is preliminary data.</text>
</comment>
<keyword evidence="1 4" id="KW-0349">Heme</keyword>
<reference evidence="6" key="1">
    <citation type="journal article" date="2023" name="IScience">
        <title>Live-bearing cockroach genome reveals convergent evolutionary mechanisms linked to viviparity in insects and beyond.</title>
        <authorList>
            <person name="Fouks B."/>
            <person name="Harrison M.C."/>
            <person name="Mikhailova A.A."/>
            <person name="Marchal E."/>
            <person name="English S."/>
            <person name="Carruthers M."/>
            <person name="Jennings E.C."/>
            <person name="Chiamaka E.L."/>
            <person name="Frigard R.A."/>
            <person name="Pippel M."/>
            <person name="Attardo G.M."/>
            <person name="Benoit J.B."/>
            <person name="Bornberg-Bauer E."/>
            <person name="Tobe S.S."/>
        </authorList>
    </citation>
    <scope>NUCLEOTIDE SEQUENCE</scope>
    <source>
        <strain evidence="6">Stay&amp;Tobe</strain>
    </source>
</reference>
<dbReference type="PANTHER" id="PTHR16740:SF1">
    <property type="entry name" value="CYTOCHROME B5-RELATED PROTEIN-RELATED"/>
    <property type="match status" value="1"/>
</dbReference>
<evidence type="ECO:0000256" key="3">
    <source>
        <dbReference type="ARBA" id="ARBA00023004"/>
    </source>
</evidence>
<organism evidence="6 7">
    <name type="scientific">Diploptera punctata</name>
    <name type="common">Pacific beetle cockroach</name>
    <dbReference type="NCBI Taxonomy" id="6984"/>
    <lineage>
        <taxon>Eukaryota</taxon>
        <taxon>Metazoa</taxon>
        <taxon>Ecdysozoa</taxon>
        <taxon>Arthropoda</taxon>
        <taxon>Hexapoda</taxon>
        <taxon>Insecta</taxon>
        <taxon>Pterygota</taxon>
        <taxon>Neoptera</taxon>
        <taxon>Polyneoptera</taxon>
        <taxon>Dictyoptera</taxon>
        <taxon>Blattodea</taxon>
        <taxon>Blaberoidea</taxon>
        <taxon>Blaberidae</taxon>
        <taxon>Diplopterinae</taxon>
        <taxon>Diploptera</taxon>
    </lineage>
</organism>
<gene>
    <name evidence="6" type="ORF">L9F63_018648</name>
</gene>
<evidence type="ECO:0000256" key="1">
    <source>
        <dbReference type="ARBA" id="ARBA00022617"/>
    </source>
</evidence>
<keyword evidence="4" id="KW-0472">Membrane</keyword>
<proteinExistence type="inferred from homology"/>
<dbReference type="InterPro" id="IPR001199">
    <property type="entry name" value="Cyt_B5-like_heme/steroid-bd"/>
</dbReference>
<dbReference type="PANTHER" id="PTHR16740">
    <property type="entry name" value="CYTOCHROME B5-RELATED PROTEIN-RELATED"/>
    <property type="match status" value="1"/>
</dbReference>
<dbReference type="InterPro" id="IPR005804">
    <property type="entry name" value="FA_desaturase_dom"/>
</dbReference>
<accession>A0AAD8EFL8</accession>
<feature type="domain" description="Cytochrome b5 heme-binding" evidence="5">
    <location>
        <begin position="35"/>
        <end position="102"/>
    </location>
</feature>
<evidence type="ECO:0000259" key="5">
    <source>
        <dbReference type="PROSITE" id="PS50255"/>
    </source>
</evidence>
<name>A0AAD8EFL8_DIPPU</name>
<dbReference type="EMBL" id="JASPKZ010006050">
    <property type="protein sequence ID" value="KAJ9587922.1"/>
    <property type="molecule type" value="Genomic_DNA"/>
</dbReference>
<feature type="transmembrane region" description="Helical" evidence="4">
    <location>
        <begin position="303"/>
        <end position="322"/>
    </location>
</feature>
<keyword evidence="4" id="KW-0812">Transmembrane</keyword>
<dbReference type="Gene3D" id="3.10.120.10">
    <property type="entry name" value="Cytochrome b5-like heme/steroid binding domain"/>
    <property type="match status" value="1"/>
</dbReference>
<keyword evidence="4" id="KW-1133">Transmembrane helix</keyword>
<comment type="caution">
    <text evidence="4">Lacks conserved residue(s) required for the propagation of feature annotation.</text>
</comment>
<keyword evidence="2 4" id="KW-0479">Metal-binding</keyword>
<protein>
    <recommendedName>
        <fullName evidence="5">Cytochrome b5 heme-binding domain-containing protein</fullName>
    </recommendedName>
</protein>
<comment type="similarity">
    <text evidence="4">Belongs to the cytochrome b5 family.</text>
</comment>
<evidence type="ECO:0000313" key="6">
    <source>
        <dbReference type="EMBL" id="KAJ9587922.1"/>
    </source>
</evidence>
<dbReference type="GO" id="GO:0006629">
    <property type="term" value="P:lipid metabolic process"/>
    <property type="evidence" value="ECO:0007669"/>
    <property type="project" value="InterPro"/>
</dbReference>
<keyword evidence="3 4" id="KW-0408">Iron</keyword>
<keyword evidence="7" id="KW-1185">Reference proteome</keyword>